<dbReference type="GO" id="GO:0008289">
    <property type="term" value="F:lipid binding"/>
    <property type="evidence" value="ECO:0007669"/>
    <property type="project" value="UniProtKB-KW"/>
</dbReference>
<organism evidence="5 6">
    <name type="scientific">Carpinus fangiana</name>
    <dbReference type="NCBI Taxonomy" id="176857"/>
    <lineage>
        <taxon>Eukaryota</taxon>
        <taxon>Viridiplantae</taxon>
        <taxon>Streptophyta</taxon>
        <taxon>Embryophyta</taxon>
        <taxon>Tracheophyta</taxon>
        <taxon>Spermatophyta</taxon>
        <taxon>Magnoliopsida</taxon>
        <taxon>eudicotyledons</taxon>
        <taxon>Gunneridae</taxon>
        <taxon>Pentapetalae</taxon>
        <taxon>rosids</taxon>
        <taxon>fabids</taxon>
        <taxon>Fagales</taxon>
        <taxon>Betulaceae</taxon>
        <taxon>Carpinus</taxon>
    </lineage>
</organism>
<gene>
    <name evidence="5" type="ORF">FH972_007895</name>
</gene>
<dbReference type="SMART" id="SM00499">
    <property type="entry name" value="AAI"/>
    <property type="match status" value="1"/>
</dbReference>
<keyword evidence="3" id="KW-0732">Signal</keyword>
<evidence type="ECO:0000313" key="6">
    <source>
        <dbReference type="Proteomes" id="UP000327013"/>
    </source>
</evidence>
<dbReference type="EMBL" id="CM017323">
    <property type="protein sequence ID" value="KAE8022061.1"/>
    <property type="molecule type" value="Genomic_DNA"/>
</dbReference>
<dbReference type="PANTHER" id="PTHR33214">
    <property type="entry name" value="BIFUNCTIONAL INHIBITOR/LIPID-TRANSFER PROTEIN/SEED STORAGE 2S ALBUMIN SUPERFAMILY PROTEIN"/>
    <property type="match status" value="1"/>
</dbReference>
<evidence type="ECO:0000313" key="5">
    <source>
        <dbReference type="EMBL" id="KAE8022061.1"/>
    </source>
</evidence>
<accession>A0A5N6R025</accession>
<feature type="chain" id="PRO_5024383969" description="Bifunctional inhibitor/plant lipid transfer protein/seed storage helical domain-containing protein" evidence="3">
    <location>
        <begin position="31"/>
        <end position="98"/>
    </location>
</feature>
<dbReference type="Gene3D" id="1.10.110.10">
    <property type="entry name" value="Plant lipid-transfer and hydrophobic proteins"/>
    <property type="match status" value="1"/>
</dbReference>
<dbReference type="InterPro" id="IPR016140">
    <property type="entry name" value="Bifunc_inhib/LTP/seed_store"/>
</dbReference>
<dbReference type="CDD" id="cd01959">
    <property type="entry name" value="nsLTP2"/>
    <property type="match status" value="1"/>
</dbReference>
<evidence type="ECO:0000256" key="1">
    <source>
        <dbReference type="ARBA" id="ARBA00022448"/>
    </source>
</evidence>
<reference evidence="5 6" key="1">
    <citation type="submission" date="2019-06" db="EMBL/GenBank/DDBJ databases">
        <title>A chromosomal-level reference genome of Carpinus fangiana (Coryloideae, Betulaceae).</title>
        <authorList>
            <person name="Yang X."/>
            <person name="Wang Z."/>
            <person name="Zhang L."/>
            <person name="Hao G."/>
            <person name="Liu J."/>
            <person name="Yang Y."/>
        </authorList>
    </citation>
    <scope>NUCLEOTIDE SEQUENCE [LARGE SCALE GENOMIC DNA]</scope>
    <source>
        <strain evidence="5">Cfa_2016G</strain>
        <tissue evidence="5">Leaf</tissue>
    </source>
</reference>
<dbReference type="PANTHER" id="PTHR33214:SF44">
    <property type="entry name" value="NON-SPECIFIC LIPID TRANSFER PROTEIN GPI-ANCHORED 33"/>
    <property type="match status" value="1"/>
</dbReference>
<feature type="domain" description="Bifunctional inhibitor/plant lipid transfer protein/seed storage helical" evidence="4">
    <location>
        <begin position="33"/>
        <end position="98"/>
    </location>
</feature>
<keyword evidence="2" id="KW-0446">Lipid-binding</keyword>
<dbReference type="Proteomes" id="UP000327013">
    <property type="component" value="Chromosome 3"/>
</dbReference>
<feature type="signal peptide" evidence="3">
    <location>
        <begin position="1"/>
        <end position="30"/>
    </location>
</feature>
<dbReference type="SUPFAM" id="SSF47699">
    <property type="entry name" value="Bifunctional inhibitor/lipid-transfer protein/seed storage 2S albumin"/>
    <property type="match status" value="1"/>
</dbReference>
<dbReference type="OrthoDB" id="665742at2759"/>
<name>A0A5N6R025_9ROSI</name>
<dbReference type="Pfam" id="PF00234">
    <property type="entry name" value="Tryp_alpha_amyl"/>
    <property type="match status" value="1"/>
</dbReference>
<sequence length="98" mass="10006">MKTASGAALCAMVVVVVAVLLCEAPLTAKAVTCNPLELSSCLSAITSSAQPSTTCCGKLREQKPCLCGYIKNPNLKQYVGSPGAKKVASTCGVSIPRC</sequence>
<proteinExistence type="predicted"/>
<evidence type="ECO:0000256" key="3">
    <source>
        <dbReference type="SAM" id="SignalP"/>
    </source>
</evidence>
<dbReference type="GO" id="GO:0006869">
    <property type="term" value="P:lipid transport"/>
    <property type="evidence" value="ECO:0007669"/>
    <property type="project" value="InterPro"/>
</dbReference>
<keyword evidence="1" id="KW-0813">Transport</keyword>
<dbReference type="AlphaFoldDB" id="A0A5N6R025"/>
<keyword evidence="6" id="KW-1185">Reference proteome</keyword>
<evidence type="ECO:0000256" key="2">
    <source>
        <dbReference type="ARBA" id="ARBA00023121"/>
    </source>
</evidence>
<evidence type="ECO:0000259" key="4">
    <source>
        <dbReference type="SMART" id="SM00499"/>
    </source>
</evidence>
<dbReference type="InterPro" id="IPR033872">
    <property type="entry name" value="nsLTP2"/>
</dbReference>
<protein>
    <recommendedName>
        <fullName evidence="4">Bifunctional inhibitor/plant lipid transfer protein/seed storage helical domain-containing protein</fullName>
    </recommendedName>
</protein>
<dbReference type="InterPro" id="IPR036312">
    <property type="entry name" value="Bifun_inhib/LTP/seed_sf"/>
</dbReference>